<dbReference type="EMBL" id="CP039347">
    <property type="protein sequence ID" value="QCD86420.1"/>
    <property type="molecule type" value="Genomic_DNA"/>
</dbReference>
<evidence type="ECO:0000313" key="3">
    <source>
        <dbReference type="Proteomes" id="UP000501690"/>
    </source>
</evidence>
<organism evidence="1 3">
    <name type="scientific">Vigna unguiculata</name>
    <name type="common">Cowpea</name>
    <dbReference type="NCBI Taxonomy" id="3917"/>
    <lineage>
        <taxon>Eukaryota</taxon>
        <taxon>Viridiplantae</taxon>
        <taxon>Streptophyta</taxon>
        <taxon>Embryophyta</taxon>
        <taxon>Tracheophyta</taxon>
        <taxon>Spermatophyta</taxon>
        <taxon>Magnoliopsida</taxon>
        <taxon>eudicotyledons</taxon>
        <taxon>Gunneridae</taxon>
        <taxon>Pentapetalae</taxon>
        <taxon>rosids</taxon>
        <taxon>fabids</taxon>
        <taxon>Fabales</taxon>
        <taxon>Fabaceae</taxon>
        <taxon>Papilionoideae</taxon>
        <taxon>50 kb inversion clade</taxon>
        <taxon>NPAAA clade</taxon>
        <taxon>indigoferoid/millettioid clade</taxon>
        <taxon>Phaseoleae</taxon>
        <taxon>Vigna</taxon>
    </lineage>
</organism>
<evidence type="ECO:0000313" key="1">
    <source>
        <dbReference type="EMBL" id="QCD86419.1"/>
    </source>
</evidence>
<dbReference type="AlphaFoldDB" id="A0A4D6LCU8"/>
<gene>
    <name evidence="1" type="ORF">DEO72_LG3g941</name>
    <name evidence="2" type="ORF">DEO72_LG3g942</name>
</gene>
<dbReference type="Proteomes" id="UP000501690">
    <property type="component" value="Linkage Group LG3"/>
</dbReference>
<sequence length="81" mass="9006">MLATKENLRGSIQQSNNLMRVALGRDREGTTEAQISNLENPLLLIEKVLGLQIAVEDVVVVVVHLTLALLEEKNLNNLEME</sequence>
<name>A0A4D6LCU8_VIGUN</name>
<reference evidence="1 3" key="1">
    <citation type="submission" date="2019-04" db="EMBL/GenBank/DDBJ databases">
        <title>An improved genome assembly and genetic linkage map for asparagus bean, Vigna unguiculata ssp. sesquipedialis.</title>
        <authorList>
            <person name="Xia Q."/>
            <person name="Zhang R."/>
            <person name="Dong Y."/>
        </authorList>
    </citation>
    <scope>NUCLEOTIDE SEQUENCE [LARGE SCALE GENOMIC DNA]</scope>
    <source>
        <tissue evidence="1">Leaf</tissue>
    </source>
</reference>
<accession>A0A4D6LCU8</accession>
<dbReference type="EMBL" id="CP039347">
    <property type="protein sequence ID" value="QCD86419.1"/>
    <property type="molecule type" value="Genomic_DNA"/>
</dbReference>
<proteinExistence type="predicted"/>
<keyword evidence="3" id="KW-1185">Reference proteome</keyword>
<evidence type="ECO:0000313" key="2">
    <source>
        <dbReference type="EMBL" id="QCD86420.1"/>
    </source>
</evidence>
<protein>
    <submittedName>
        <fullName evidence="1">Uncharacterized protein</fullName>
    </submittedName>
</protein>